<accession>U2SJ33</accession>
<dbReference type="AlphaFoldDB" id="U2SJ33"/>
<protein>
    <submittedName>
        <fullName evidence="1">Uncharacterized protein</fullName>
    </submittedName>
</protein>
<name>U2SJ33_9ACTN</name>
<comment type="caution">
    <text evidence="1">The sequence shown here is derived from an EMBL/GenBank/DDBJ whole genome shotgun (WGS) entry which is preliminary data.</text>
</comment>
<organism evidence="1 2">
    <name type="scientific">Propionibacterium acidifaciens F0233</name>
    <dbReference type="NCBI Taxonomy" id="553198"/>
    <lineage>
        <taxon>Bacteria</taxon>
        <taxon>Bacillati</taxon>
        <taxon>Actinomycetota</taxon>
        <taxon>Actinomycetes</taxon>
        <taxon>Propionibacteriales</taxon>
        <taxon>Propionibacteriaceae</taxon>
        <taxon>Propionibacterium</taxon>
    </lineage>
</organism>
<proteinExistence type="predicted"/>
<keyword evidence="2" id="KW-1185">Reference proteome</keyword>
<evidence type="ECO:0000313" key="1">
    <source>
        <dbReference type="EMBL" id="ERK62647.1"/>
    </source>
</evidence>
<dbReference type="Proteomes" id="UP000017052">
    <property type="component" value="Unassembled WGS sequence"/>
</dbReference>
<dbReference type="EMBL" id="ACVN02000025">
    <property type="protein sequence ID" value="ERK62647.1"/>
    <property type="molecule type" value="Genomic_DNA"/>
</dbReference>
<reference evidence="1" key="1">
    <citation type="submission" date="2013-08" db="EMBL/GenBank/DDBJ databases">
        <authorList>
            <person name="Durkin A.S."/>
            <person name="Haft D.R."/>
            <person name="McCorrison J."/>
            <person name="Torralba M."/>
            <person name="Gillis M."/>
            <person name="Haft D.H."/>
            <person name="Methe B."/>
            <person name="Sutton G."/>
            <person name="Nelson K.E."/>
        </authorList>
    </citation>
    <scope>NUCLEOTIDE SEQUENCE [LARGE SCALE GENOMIC DNA]</scope>
    <source>
        <strain evidence="1">F0233</strain>
    </source>
</reference>
<sequence length="38" mass="4239">PHITGRTFDHDSEHLHSAKPETILLHDGHCFVTAMEGT</sequence>
<gene>
    <name evidence="1" type="ORF">HMPREF0682_1154</name>
</gene>
<feature type="non-terminal residue" evidence="1">
    <location>
        <position position="1"/>
    </location>
</feature>
<evidence type="ECO:0000313" key="2">
    <source>
        <dbReference type="Proteomes" id="UP000017052"/>
    </source>
</evidence>